<name>A0A7J7W3S6_PIPKU</name>
<protein>
    <submittedName>
        <fullName evidence="1">Uncharacterized protein</fullName>
    </submittedName>
</protein>
<comment type="caution">
    <text evidence="1">The sequence shown here is derived from an EMBL/GenBank/DDBJ whole genome shotgun (WGS) entry which is preliminary data.</text>
</comment>
<evidence type="ECO:0000313" key="2">
    <source>
        <dbReference type="Proteomes" id="UP000558488"/>
    </source>
</evidence>
<accession>A0A7J7W3S6</accession>
<dbReference type="AlphaFoldDB" id="A0A7J7W3S6"/>
<gene>
    <name evidence="1" type="ORF">mPipKuh1_008147</name>
</gene>
<sequence>MGPPPTVWQTSPSVVHCSGADLFQCRVVEPQMTVFRLLLQAHWTQTHPLTQMQTNLIYAQRQPQSSQKKAKNTCSPPSAWDQPVSSLTMTQGTRAPFHSARPTVALVIHSAVSLFPLETPSALAYFWYTEPSHSTTICLNLSASLL</sequence>
<dbReference type="EMBL" id="JACAGB010000012">
    <property type="protein sequence ID" value="KAF6331838.1"/>
    <property type="molecule type" value="Genomic_DNA"/>
</dbReference>
<evidence type="ECO:0000313" key="1">
    <source>
        <dbReference type="EMBL" id="KAF6331838.1"/>
    </source>
</evidence>
<organism evidence="1 2">
    <name type="scientific">Pipistrellus kuhlii</name>
    <name type="common">Kuhl's pipistrelle</name>
    <dbReference type="NCBI Taxonomy" id="59472"/>
    <lineage>
        <taxon>Eukaryota</taxon>
        <taxon>Metazoa</taxon>
        <taxon>Chordata</taxon>
        <taxon>Craniata</taxon>
        <taxon>Vertebrata</taxon>
        <taxon>Euteleostomi</taxon>
        <taxon>Mammalia</taxon>
        <taxon>Eutheria</taxon>
        <taxon>Laurasiatheria</taxon>
        <taxon>Chiroptera</taxon>
        <taxon>Yangochiroptera</taxon>
        <taxon>Vespertilionidae</taxon>
        <taxon>Pipistrellus</taxon>
    </lineage>
</organism>
<keyword evidence="2" id="KW-1185">Reference proteome</keyword>
<reference evidence="1 2" key="1">
    <citation type="journal article" date="2020" name="Nature">
        <title>Six reference-quality genomes reveal evolution of bat adaptations.</title>
        <authorList>
            <person name="Jebb D."/>
            <person name="Huang Z."/>
            <person name="Pippel M."/>
            <person name="Hughes G.M."/>
            <person name="Lavrichenko K."/>
            <person name="Devanna P."/>
            <person name="Winkler S."/>
            <person name="Jermiin L.S."/>
            <person name="Skirmuntt E.C."/>
            <person name="Katzourakis A."/>
            <person name="Burkitt-Gray L."/>
            <person name="Ray D.A."/>
            <person name="Sullivan K.A.M."/>
            <person name="Roscito J.G."/>
            <person name="Kirilenko B.M."/>
            <person name="Davalos L.M."/>
            <person name="Corthals A.P."/>
            <person name="Power M.L."/>
            <person name="Jones G."/>
            <person name="Ransome R.D."/>
            <person name="Dechmann D.K.N."/>
            <person name="Locatelli A.G."/>
            <person name="Puechmaille S.J."/>
            <person name="Fedrigo O."/>
            <person name="Jarvis E.D."/>
            <person name="Hiller M."/>
            <person name="Vernes S.C."/>
            <person name="Myers E.W."/>
            <person name="Teeling E.C."/>
        </authorList>
    </citation>
    <scope>NUCLEOTIDE SEQUENCE [LARGE SCALE GENOMIC DNA]</scope>
    <source>
        <strain evidence="1">MPipKuh1</strain>
        <tissue evidence="1">Flight muscle</tissue>
    </source>
</reference>
<dbReference type="Proteomes" id="UP000558488">
    <property type="component" value="Unassembled WGS sequence"/>
</dbReference>
<proteinExistence type="predicted"/>